<dbReference type="EnsemblMetazoa" id="GBRI037452-RA">
    <property type="protein sequence ID" value="GBRI037452-PA"/>
    <property type="gene ID" value="GBRI037452"/>
</dbReference>
<feature type="compositionally biased region" description="Polar residues" evidence="2">
    <location>
        <begin position="716"/>
        <end position="732"/>
    </location>
</feature>
<dbReference type="AlphaFoldDB" id="A0A1A9WYM9"/>
<keyword evidence="1" id="KW-0863">Zinc-finger</keyword>
<sequence>MEEFGYQINESTNADTIDLSFINRTDFSSNSDVDAEQVFLNSIEPISDCHDSSAFFNPMNDILGDLNEFGKNFYADHSESSQSQQLITPNNSCSWPGQENASFTNIFIPQTNTLSQDSKMPPSHGSINIYDTGAPDQPIFMADNEVEFRNSNCTYNGPDYPSNLNQWFFNLEQQQQQLSYMSPSIQSVNNTSVPPFNTTNQANVNYSTNLLNPECIGPSSSTVVPISMENNLFVNQNNTQLPKSSCIEQPSVHVQNIPSTQVIESSCGAFNKDFETKREPVEQLEWKFGNLLQMDSNNFLNRNSSTFDVIGNPIMNNSPHFRLQGQNIPQANSTPMQRNYLEASQPPVVTFNKNGTHWNSMFPRKHLIQQPEMIVMHPLRTRKLLAPKRFPSANVSLPLRKENVARQNLNTYTDAVACSQDNPLDLTVRRNEDTQKNSVGNESPQSAQLFDDLPNFNANVINIPMIKERSRSENRSKNRRKQKFQIIPGSENIIFEMEHAVDNDTDDVIPIQDTVEDHEENSKNEGTKDPYPEMELPEIDEIFRRKKKPIYPIPAIGAKRNYQLIQPVAQDCASVAKRAYQNIDQSSPKELQESSASFEEKVSVSKRKTRSYFAINKNGLTYSTDSDSEENVKRDGHISTSKSLKCTKCKKIFKTTRSLAIHTKRCINSSSQEKNDICPIIVTENKSNGEKNTKEIPKTHSDELQSLPMSKEEVRPQSNHLLSKTSKSQLQKEISPHTTKRKPRPVTRSQSKQSTGRSKRSK</sequence>
<reference evidence="5" key="1">
    <citation type="submission" date="2014-03" db="EMBL/GenBank/DDBJ databases">
        <authorList>
            <person name="Aksoy S."/>
            <person name="Warren W."/>
            <person name="Wilson R.K."/>
        </authorList>
    </citation>
    <scope>NUCLEOTIDE SEQUENCE [LARGE SCALE GENOMIC DNA]</scope>
    <source>
        <strain evidence="5">IAEA</strain>
    </source>
</reference>
<keyword evidence="1" id="KW-0862">Zinc</keyword>
<feature type="domain" description="C2H2-type" evidence="3">
    <location>
        <begin position="644"/>
        <end position="673"/>
    </location>
</feature>
<dbReference type="GO" id="GO:0008270">
    <property type="term" value="F:zinc ion binding"/>
    <property type="evidence" value="ECO:0007669"/>
    <property type="project" value="UniProtKB-KW"/>
</dbReference>
<organism evidence="4 5">
    <name type="scientific">Glossina brevipalpis</name>
    <dbReference type="NCBI Taxonomy" id="37001"/>
    <lineage>
        <taxon>Eukaryota</taxon>
        <taxon>Metazoa</taxon>
        <taxon>Ecdysozoa</taxon>
        <taxon>Arthropoda</taxon>
        <taxon>Hexapoda</taxon>
        <taxon>Insecta</taxon>
        <taxon>Pterygota</taxon>
        <taxon>Neoptera</taxon>
        <taxon>Endopterygota</taxon>
        <taxon>Diptera</taxon>
        <taxon>Brachycera</taxon>
        <taxon>Muscomorpha</taxon>
        <taxon>Hippoboscoidea</taxon>
        <taxon>Glossinidae</taxon>
        <taxon>Glossina</taxon>
    </lineage>
</organism>
<dbReference type="STRING" id="37001.A0A1A9WYM9"/>
<dbReference type="PROSITE" id="PS50157">
    <property type="entry name" value="ZINC_FINGER_C2H2_2"/>
    <property type="match status" value="1"/>
</dbReference>
<keyword evidence="5" id="KW-1185">Reference proteome</keyword>
<proteinExistence type="predicted"/>
<protein>
    <recommendedName>
        <fullName evidence="3">C2H2-type domain-containing protein</fullName>
    </recommendedName>
</protein>
<accession>A0A1A9WYM9</accession>
<evidence type="ECO:0000256" key="1">
    <source>
        <dbReference type="PROSITE-ProRule" id="PRU00042"/>
    </source>
</evidence>
<dbReference type="VEuPathDB" id="VectorBase:GBRI037452"/>
<evidence type="ECO:0000259" key="3">
    <source>
        <dbReference type="PROSITE" id="PS50157"/>
    </source>
</evidence>
<dbReference type="InterPro" id="IPR013087">
    <property type="entry name" value="Znf_C2H2_type"/>
</dbReference>
<evidence type="ECO:0000313" key="4">
    <source>
        <dbReference type="EnsemblMetazoa" id="GBRI037452-PA"/>
    </source>
</evidence>
<reference evidence="4" key="2">
    <citation type="submission" date="2020-05" db="UniProtKB">
        <authorList>
            <consortium name="EnsemblMetazoa"/>
        </authorList>
    </citation>
    <scope>IDENTIFICATION</scope>
    <source>
        <strain evidence="4">IAEA</strain>
    </source>
</reference>
<feature type="compositionally biased region" description="Polar residues" evidence="2">
    <location>
        <begin position="747"/>
        <end position="756"/>
    </location>
</feature>
<keyword evidence="1" id="KW-0479">Metal-binding</keyword>
<dbReference type="Proteomes" id="UP000091820">
    <property type="component" value="Unassembled WGS sequence"/>
</dbReference>
<evidence type="ECO:0000313" key="5">
    <source>
        <dbReference type="Proteomes" id="UP000091820"/>
    </source>
</evidence>
<feature type="compositionally biased region" description="Basic and acidic residues" evidence="2">
    <location>
        <begin position="688"/>
        <end position="703"/>
    </location>
</feature>
<name>A0A1A9WYM9_9MUSC</name>
<evidence type="ECO:0000256" key="2">
    <source>
        <dbReference type="SAM" id="MobiDB-lite"/>
    </source>
</evidence>
<feature type="region of interest" description="Disordered" evidence="2">
    <location>
        <begin position="688"/>
        <end position="762"/>
    </location>
</feature>